<reference evidence="2 3" key="1">
    <citation type="submission" date="2016-10" db="EMBL/GenBank/DDBJ databases">
        <authorList>
            <person name="de Groot N.N."/>
        </authorList>
    </citation>
    <scope>NUCLEOTIDE SEQUENCE [LARGE SCALE GENOMIC DNA]</scope>
    <source>
        <strain evidence="2 3">EP1-55-1</strain>
    </source>
</reference>
<dbReference type="EMBL" id="FOXB01000044">
    <property type="protein sequence ID" value="SFP82293.1"/>
    <property type="molecule type" value="Genomic_DNA"/>
</dbReference>
<protein>
    <submittedName>
        <fullName evidence="2">Uncharacterized protein</fullName>
    </submittedName>
</protein>
<keyword evidence="1" id="KW-1133">Transmembrane helix</keyword>
<dbReference type="AlphaFoldDB" id="A0A1I5TGY1"/>
<keyword evidence="1" id="KW-0472">Membrane</keyword>
<name>A0A1I5TGY1_9BACT</name>
<keyword evidence="1" id="KW-0812">Transmembrane</keyword>
<keyword evidence="3" id="KW-1185">Reference proteome</keyword>
<gene>
    <name evidence="2" type="ORF">SAMN05216234_14410</name>
</gene>
<accession>A0A1I5TGY1</accession>
<feature type="transmembrane region" description="Helical" evidence="1">
    <location>
        <begin position="6"/>
        <end position="25"/>
    </location>
</feature>
<evidence type="ECO:0000313" key="2">
    <source>
        <dbReference type="EMBL" id="SFP82293.1"/>
    </source>
</evidence>
<evidence type="ECO:0000313" key="3">
    <source>
        <dbReference type="Proteomes" id="UP000199227"/>
    </source>
</evidence>
<organism evidence="2 3">
    <name type="scientific">Hydrogenimonas thermophila</name>
    <dbReference type="NCBI Taxonomy" id="223786"/>
    <lineage>
        <taxon>Bacteria</taxon>
        <taxon>Pseudomonadati</taxon>
        <taxon>Campylobacterota</taxon>
        <taxon>Epsilonproteobacteria</taxon>
        <taxon>Campylobacterales</taxon>
        <taxon>Hydrogenimonadaceae</taxon>
        <taxon>Hydrogenimonas</taxon>
    </lineage>
</organism>
<sequence>MEIFAYIVLTIVALVLIGMTIDINFKYPLKED</sequence>
<evidence type="ECO:0000256" key="1">
    <source>
        <dbReference type="SAM" id="Phobius"/>
    </source>
</evidence>
<dbReference type="Proteomes" id="UP000199227">
    <property type="component" value="Unassembled WGS sequence"/>
</dbReference>
<proteinExistence type="predicted"/>